<organism evidence="1">
    <name type="scientific">Ciceribacter selenitireducens ATCC BAA-1503</name>
    <dbReference type="NCBI Taxonomy" id="1336235"/>
    <lineage>
        <taxon>Bacteria</taxon>
        <taxon>Pseudomonadati</taxon>
        <taxon>Pseudomonadota</taxon>
        <taxon>Alphaproteobacteria</taxon>
        <taxon>Hyphomicrobiales</taxon>
        <taxon>Rhizobiaceae</taxon>
        <taxon>Ciceribacter</taxon>
    </lineage>
</organism>
<protein>
    <submittedName>
        <fullName evidence="1">Uncharacterized protein</fullName>
    </submittedName>
</protein>
<evidence type="ECO:0000313" key="1">
    <source>
        <dbReference type="EMBL" id="SUS16586.1"/>
    </source>
</evidence>
<sequence>MSAPPSDAWFSVFPPPRIPDVLIYVTQTWEWLRLSYADAVGFDKDEPALTDNLCEALADQDRRLSHRMDCDFQSETWELRRAADGTTSRLARADIRVILGAPGTPHFVIEFKKLDGSANARWRYCHDGVSRFVEGKYAVGHAFGAMCGFTCVPVVAEATAMAAYISEPSRASALICIGNDSGALTTTPSVTDPISAAFDTRHGRPTLVPSEPITLLHVFLPCEAEGDAPDGVATAKSLT</sequence>
<proteinExistence type="predicted"/>
<keyword evidence="1" id="KW-0614">Plasmid</keyword>
<accession>A0A380TMS7</accession>
<gene>
    <name evidence="1" type="ORF">RHIZ70P_82</name>
</gene>
<dbReference type="AlphaFoldDB" id="A0A380TMS7"/>
<dbReference type="RefSeq" id="WP_147294046.1">
    <property type="nucleotide sequence ID" value="NZ_LS974446.1"/>
</dbReference>
<dbReference type="EMBL" id="LS974446">
    <property type="protein sequence ID" value="SUS16586.1"/>
    <property type="molecule type" value="Genomic_DNA"/>
</dbReference>
<name>A0A380TMS7_9HYPH</name>
<geneLocation type="plasmid" evidence="1">
    <name>1</name>
</geneLocation>
<reference evidence="1" key="1">
    <citation type="submission" date="2018-07" db="EMBL/GenBank/DDBJ databases">
        <authorList>
            <person name="Quirk P.G."/>
            <person name="Krulwich T.A."/>
        </authorList>
    </citation>
    <scope>NUCLEOTIDE SEQUENCE</scope>
    <source>
        <strain evidence="1">T2.30D-1.1_plasmid</strain>
        <plasmid evidence="1">1</plasmid>
    </source>
</reference>
<dbReference type="OrthoDB" id="8446478at2"/>